<keyword evidence="2" id="KW-0812">Transmembrane</keyword>
<keyword evidence="2" id="KW-1133">Transmembrane helix</keyword>
<comment type="caution">
    <text evidence="3">The sequence shown here is derived from an EMBL/GenBank/DDBJ whole genome shotgun (WGS) entry which is preliminary data.</text>
</comment>
<reference evidence="3" key="1">
    <citation type="journal article" date="2023" name="G3 (Bethesda)">
        <title>A reference genome for the long-term kleptoplast-retaining sea slug Elysia crispata morphotype clarki.</title>
        <authorList>
            <person name="Eastman K.E."/>
            <person name="Pendleton A.L."/>
            <person name="Shaikh M.A."/>
            <person name="Suttiyut T."/>
            <person name="Ogas R."/>
            <person name="Tomko P."/>
            <person name="Gavelis G."/>
            <person name="Widhalm J.R."/>
            <person name="Wisecaver J.H."/>
        </authorList>
    </citation>
    <scope>NUCLEOTIDE SEQUENCE</scope>
    <source>
        <strain evidence="3">ECLA1</strain>
    </source>
</reference>
<evidence type="ECO:0000313" key="3">
    <source>
        <dbReference type="EMBL" id="KAK3739491.1"/>
    </source>
</evidence>
<proteinExistence type="predicted"/>
<evidence type="ECO:0008006" key="5">
    <source>
        <dbReference type="Google" id="ProtNLM"/>
    </source>
</evidence>
<accession>A0AAE0YBF6</accession>
<gene>
    <name evidence="3" type="ORF">RRG08_066819</name>
</gene>
<feature type="region of interest" description="Disordered" evidence="1">
    <location>
        <begin position="205"/>
        <end position="232"/>
    </location>
</feature>
<name>A0AAE0YBF6_9GAST</name>
<organism evidence="3 4">
    <name type="scientific">Elysia crispata</name>
    <name type="common">lettuce slug</name>
    <dbReference type="NCBI Taxonomy" id="231223"/>
    <lineage>
        <taxon>Eukaryota</taxon>
        <taxon>Metazoa</taxon>
        <taxon>Spiralia</taxon>
        <taxon>Lophotrochozoa</taxon>
        <taxon>Mollusca</taxon>
        <taxon>Gastropoda</taxon>
        <taxon>Heterobranchia</taxon>
        <taxon>Euthyneura</taxon>
        <taxon>Panpulmonata</taxon>
        <taxon>Sacoglossa</taxon>
        <taxon>Placobranchoidea</taxon>
        <taxon>Plakobranchidae</taxon>
        <taxon>Elysia</taxon>
    </lineage>
</organism>
<feature type="transmembrane region" description="Helical" evidence="2">
    <location>
        <begin position="61"/>
        <end position="85"/>
    </location>
</feature>
<dbReference type="PANTHER" id="PTHR21780:SF0">
    <property type="entry name" value="TRANSMEMBRANE PROTEIN 209"/>
    <property type="match status" value="1"/>
</dbReference>
<protein>
    <recommendedName>
        <fullName evidence="5">Transmembrane protein 209</fullName>
    </recommendedName>
</protein>
<dbReference type="GO" id="GO:0016020">
    <property type="term" value="C:membrane"/>
    <property type="evidence" value="ECO:0007669"/>
    <property type="project" value="TreeGrafter"/>
</dbReference>
<dbReference type="Proteomes" id="UP001283361">
    <property type="component" value="Unassembled WGS sequence"/>
</dbReference>
<dbReference type="EMBL" id="JAWDGP010006519">
    <property type="protein sequence ID" value="KAK3739491.1"/>
    <property type="molecule type" value="Genomic_DNA"/>
</dbReference>
<dbReference type="InterPro" id="IPR019176">
    <property type="entry name" value="Cytochrome_B561-rel"/>
</dbReference>
<evidence type="ECO:0000313" key="4">
    <source>
        <dbReference type="Proteomes" id="UP001283361"/>
    </source>
</evidence>
<dbReference type="AlphaFoldDB" id="A0AAE0YBF6"/>
<evidence type="ECO:0000256" key="1">
    <source>
        <dbReference type="SAM" id="MobiDB-lite"/>
    </source>
</evidence>
<keyword evidence="2" id="KW-0472">Membrane</keyword>
<evidence type="ECO:0000256" key="2">
    <source>
        <dbReference type="SAM" id="Phobius"/>
    </source>
</evidence>
<feature type="transmembrane region" description="Helical" evidence="2">
    <location>
        <begin position="35"/>
        <end position="55"/>
    </location>
</feature>
<keyword evidence="4" id="KW-1185">Reference proteome</keyword>
<dbReference type="Pfam" id="PF09786">
    <property type="entry name" value="CytochromB561_N"/>
    <property type="match status" value="1"/>
</dbReference>
<dbReference type="PANTHER" id="PTHR21780">
    <property type="entry name" value="TRANSMEMBRANE PROTEIN 209"/>
    <property type="match status" value="1"/>
</dbReference>
<sequence>MPESPYQQSEVIEKSWKKLHLTQAARQAVLSSLKISFVFFLLFVDLSYAIISGLFSIAHPLIWFIELSVAVLLVFQIISNGLVLCRYLWVYMFGSATNVTEEQRRLMAISVNDRSFRTPLRGTPGSLPYLSYNGSPVHGNLDLSQHNTSASFTSLSHSPTQYGGNSSLHSSSLLSPYSSMHSSPSFQKSYNASFNTSLDRSLNLSGVSQSSARYEPDRSSVRSRRSASVPVNARSSRYARITDLETLHKYISQEEEKELNRSQASPENLSSGNMSFWSYGSNLSDSLHILRRFTYQLSPTSAATPTLNSSTDQIDSRGVGEAWVKYGVTEDELYKWTEKLRKWLSITIISCLNAEIEEINSTLQKIGCEDTEIGEVGVSTLKQLALTKGNFVPSLNSLVPYLDHTANQEYLRKRIRDLSTGSVSAFTWDKGGDYGKTWETHLSTDASLVMHLFCCYMDSRLPAEPKYPDGTSFTAQHFLKTPEKPNLERKENIIIYQSNINPPHFQVVIGPQTYNLSQGRNNMFHAILLFLYHIKVKESGMLGRVNLGMSGLNMLWIFD</sequence>